<accession>A0A8J2JM21</accession>
<gene>
    <name evidence="1" type="ORF">AFUS01_LOCUS10662</name>
</gene>
<feature type="non-terminal residue" evidence="1">
    <location>
        <position position="1"/>
    </location>
</feature>
<evidence type="ECO:0000313" key="2">
    <source>
        <dbReference type="Proteomes" id="UP000708208"/>
    </source>
</evidence>
<dbReference type="EMBL" id="CAJVCH010079564">
    <property type="protein sequence ID" value="CAG7721447.1"/>
    <property type="molecule type" value="Genomic_DNA"/>
</dbReference>
<comment type="caution">
    <text evidence="1">The sequence shown here is derived from an EMBL/GenBank/DDBJ whole genome shotgun (WGS) entry which is preliminary data.</text>
</comment>
<name>A0A8J2JM21_9HEXA</name>
<proteinExistence type="predicted"/>
<keyword evidence="2" id="KW-1185">Reference proteome</keyword>
<reference evidence="1" key="1">
    <citation type="submission" date="2021-06" db="EMBL/GenBank/DDBJ databases">
        <authorList>
            <person name="Hodson N. C."/>
            <person name="Mongue J. A."/>
            <person name="Jaron S. K."/>
        </authorList>
    </citation>
    <scope>NUCLEOTIDE SEQUENCE</scope>
</reference>
<dbReference type="Proteomes" id="UP000708208">
    <property type="component" value="Unassembled WGS sequence"/>
</dbReference>
<sequence length="41" mass="4685">CWHNTLVSSPPKPGKVSLGRRIQNLLYWHGKFKGNTSHSPR</sequence>
<organism evidence="1 2">
    <name type="scientific">Allacma fusca</name>
    <dbReference type="NCBI Taxonomy" id="39272"/>
    <lineage>
        <taxon>Eukaryota</taxon>
        <taxon>Metazoa</taxon>
        <taxon>Ecdysozoa</taxon>
        <taxon>Arthropoda</taxon>
        <taxon>Hexapoda</taxon>
        <taxon>Collembola</taxon>
        <taxon>Symphypleona</taxon>
        <taxon>Sminthuridae</taxon>
        <taxon>Allacma</taxon>
    </lineage>
</organism>
<protein>
    <submittedName>
        <fullName evidence="1">Uncharacterized protein</fullName>
    </submittedName>
</protein>
<evidence type="ECO:0000313" key="1">
    <source>
        <dbReference type="EMBL" id="CAG7721447.1"/>
    </source>
</evidence>
<dbReference type="AlphaFoldDB" id="A0A8J2JM21"/>